<name>A0A0A8ZB44_ARUDO</name>
<reference evidence="2" key="1">
    <citation type="submission" date="2014-09" db="EMBL/GenBank/DDBJ databases">
        <authorList>
            <person name="Magalhaes I.L.F."/>
            <person name="Oliveira U."/>
            <person name="Santos F.R."/>
            <person name="Vidigal T.H.D.A."/>
            <person name="Brescovit A.D."/>
            <person name="Santos A.J."/>
        </authorList>
    </citation>
    <scope>NUCLEOTIDE SEQUENCE</scope>
    <source>
        <tissue evidence="2">Shoot tissue taken approximately 20 cm above the soil surface</tissue>
    </source>
</reference>
<feature type="region of interest" description="Disordered" evidence="1">
    <location>
        <begin position="36"/>
        <end position="61"/>
    </location>
</feature>
<protein>
    <submittedName>
        <fullName evidence="2">Uncharacterized protein</fullName>
    </submittedName>
</protein>
<dbReference type="EMBL" id="GBRH01262982">
    <property type="protein sequence ID" value="JAD34913.1"/>
    <property type="molecule type" value="Transcribed_RNA"/>
</dbReference>
<accession>A0A0A8ZB44</accession>
<feature type="region of interest" description="Disordered" evidence="1">
    <location>
        <begin position="1"/>
        <end position="24"/>
    </location>
</feature>
<sequence length="61" mass="6742">MHNPSHSRWLSPAHAASNPAHHHSWAEQPLACFRPTMLPPAHHPPIAAHMANNMWPVSSGK</sequence>
<proteinExistence type="predicted"/>
<dbReference type="AlphaFoldDB" id="A0A0A8ZB44"/>
<evidence type="ECO:0000256" key="1">
    <source>
        <dbReference type="SAM" id="MobiDB-lite"/>
    </source>
</evidence>
<organism evidence="2">
    <name type="scientific">Arundo donax</name>
    <name type="common">Giant reed</name>
    <name type="synonym">Donax arundinaceus</name>
    <dbReference type="NCBI Taxonomy" id="35708"/>
    <lineage>
        <taxon>Eukaryota</taxon>
        <taxon>Viridiplantae</taxon>
        <taxon>Streptophyta</taxon>
        <taxon>Embryophyta</taxon>
        <taxon>Tracheophyta</taxon>
        <taxon>Spermatophyta</taxon>
        <taxon>Magnoliopsida</taxon>
        <taxon>Liliopsida</taxon>
        <taxon>Poales</taxon>
        <taxon>Poaceae</taxon>
        <taxon>PACMAD clade</taxon>
        <taxon>Arundinoideae</taxon>
        <taxon>Arundineae</taxon>
        <taxon>Arundo</taxon>
    </lineage>
</organism>
<evidence type="ECO:0000313" key="2">
    <source>
        <dbReference type="EMBL" id="JAD34913.1"/>
    </source>
</evidence>
<reference evidence="2" key="2">
    <citation type="journal article" date="2015" name="Data Brief">
        <title>Shoot transcriptome of the giant reed, Arundo donax.</title>
        <authorList>
            <person name="Barrero R.A."/>
            <person name="Guerrero F.D."/>
            <person name="Moolhuijzen P."/>
            <person name="Goolsby J.A."/>
            <person name="Tidwell J."/>
            <person name="Bellgard S.E."/>
            <person name="Bellgard M.I."/>
        </authorList>
    </citation>
    <scope>NUCLEOTIDE SEQUENCE</scope>
    <source>
        <tissue evidence="2">Shoot tissue taken approximately 20 cm above the soil surface</tissue>
    </source>
</reference>